<feature type="region of interest" description="Disordered" evidence="1">
    <location>
        <begin position="1"/>
        <end position="103"/>
    </location>
</feature>
<name>A0A540KIN6_MALBA</name>
<dbReference type="Proteomes" id="UP000315295">
    <property type="component" value="Unassembled WGS sequence"/>
</dbReference>
<feature type="compositionally biased region" description="Basic residues" evidence="1">
    <location>
        <begin position="49"/>
        <end position="59"/>
    </location>
</feature>
<protein>
    <submittedName>
        <fullName evidence="2">Uncharacterized protein</fullName>
    </submittedName>
</protein>
<evidence type="ECO:0000313" key="2">
    <source>
        <dbReference type="EMBL" id="TQD74030.1"/>
    </source>
</evidence>
<keyword evidence="3" id="KW-1185">Reference proteome</keyword>
<dbReference type="AlphaFoldDB" id="A0A540KIN6"/>
<sequence>MKNRHERNESLQLNERAHDHGNGDDNNGVPLPSEENDHSHQPFLPINNNRKRYKFKRPNKYYSVNEIMQRTCPLPPPPPPPPPSSEYSNDDDNGVGLAEDTTRVKPSGTINVETFSFKWGKTDKRGRESRVWDRSPEIIEPVVSQPAVGYKCGLPLKKLLYERYKAEVAAMEKDRERSGPASPPQVNKPREMK</sequence>
<proteinExistence type="predicted"/>
<organism evidence="2 3">
    <name type="scientific">Malus baccata</name>
    <name type="common">Siberian crab apple</name>
    <name type="synonym">Pyrus baccata</name>
    <dbReference type="NCBI Taxonomy" id="106549"/>
    <lineage>
        <taxon>Eukaryota</taxon>
        <taxon>Viridiplantae</taxon>
        <taxon>Streptophyta</taxon>
        <taxon>Embryophyta</taxon>
        <taxon>Tracheophyta</taxon>
        <taxon>Spermatophyta</taxon>
        <taxon>Magnoliopsida</taxon>
        <taxon>eudicotyledons</taxon>
        <taxon>Gunneridae</taxon>
        <taxon>Pentapetalae</taxon>
        <taxon>rosids</taxon>
        <taxon>fabids</taxon>
        <taxon>Rosales</taxon>
        <taxon>Rosaceae</taxon>
        <taxon>Amygdaloideae</taxon>
        <taxon>Maleae</taxon>
        <taxon>Malus</taxon>
    </lineage>
</organism>
<feature type="compositionally biased region" description="Pro residues" evidence="1">
    <location>
        <begin position="73"/>
        <end position="84"/>
    </location>
</feature>
<reference evidence="2 3" key="1">
    <citation type="journal article" date="2019" name="G3 (Bethesda)">
        <title>Sequencing of a Wild Apple (Malus baccata) Genome Unravels the Differences Between Cultivated and Wild Apple Species Regarding Disease Resistance and Cold Tolerance.</title>
        <authorList>
            <person name="Chen X."/>
        </authorList>
    </citation>
    <scope>NUCLEOTIDE SEQUENCE [LARGE SCALE GENOMIC DNA]</scope>
    <source>
        <strain evidence="3">cv. Shandingzi</strain>
        <tissue evidence="2">Leaves</tissue>
    </source>
</reference>
<gene>
    <name evidence="2" type="ORF">C1H46_040433</name>
</gene>
<evidence type="ECO:0000256" key="1">
    <source>
        <dbReference type="SAM" id="MobiDB-lite"/>
    </source>
</evidence>
<accession>A0A540KIN6</accession>
<comment type="caution">
    <text evidence="2">The sequence shown here is derived from an EMBL/GenBank/DDBJ whole genome shotgun (WGS) entry which is preliminary data.</text>
</comment>
<feature type="region of interest" description="Disordered" evidence="1">
    <location>
        <begin position="170"/>
        <end position="193"/>
    </location>
</feature>
<evidence type="ECO:0000313" key="3">
    <source>
        <dbReference type="Proteomes" id="UP000315295"/>
    </source>
</evidence>
<dbReference type="EMBL" id="VIEB01001226">
    <property type="protein sequence ID" value="TQD74030.1"/>
    <property type="molecule type" value="Genomic_DNA"/>
</dbReference>